<feature type="transmembrane region" description="Helical" evidence="1">
    <location>
        <begin position="151"/>
        <end position="167"/>
    </location>
</feature>
<feature type="transmembrane region" description="Helical" evidence="1">
    <location>
        <begin position="221"/>
        <end position="241"/>
    </location>
</feature>
<feature type="transmembrane region" description="Helical" evidence="1">
    <location>
        <begin position="15"/>
        <end position="33"/>
    </location>
</feature>
<gene>
    <name evidence="2" type="ORF">ACFOEE_01395</name>
</gene>
<organism evidence="2 3">
    <name type="scientific">Pseudoalteromonas fenneropenaei</name>
    <dbReference type="NCBI Taxonomy" id="1737459"/>
    <lineage>
        <taxon>Bacteria</taxon>
        <taxon>Pseudomonadati</taxon>
        <taxon>Pseudomonadota</taxon>
        <taxon>Gammaproteobacteria</taxon>
        <taxon>Alteromonadales</taxon>
        <taxon>Pseudoalteromonadaceae</taxon>
        <taxon>Pseudoalteromonas</taxon>
    </lineage>
</organism>
<feature type="transmembrane region" description="Helical" evidence="1">
    <location>
        <begin position="119"/>
        <end position="145"/>
    </location>
</feature>
<dbReference type="Proteomes" id="UP001595453">
    <property type="component" value="Unassembled WGS sequence"/>
</dbReference>
<name>A0ABV7CF07_9GAMM</name>
<accession>A0ABV7CF07</accession>
<dbReference type="Pfam" id="PF09948">
    <property type="entry name" value="PpoB2"/>
    <property type="match status" value="1"/>
</dbReference>
<dbReference type="EMBL" id="JBHRSD010000002">
    <property type="protein sequence ID" value="MFC3031179.1"/>
    <property type="molecule type" value="Genomic_DNA"/>
</dbReference>
<evidence type="ECO:0000313" key="3">
    <source>
        <dbReference type="Proteomes" id="UP001595453"/>
    </source>
</evidence>
<keyword evidence="1" id="KW-0812">Transmembrane</keyword>
<evidence type="ECO:0000256" key="1">
    <source>
        <dbReference type="SAM" id="Phobius"/>
    </source>
</evidence>
<keyword evidence="1" id="KW-1133">Transmembrane helix</keyword>
<keyword evidence="3" id="KW-1185">Reference proteome</keyword>
<reference evidence="3" key="1">
    <citation type="journal article" date="2019" name="Int. J. Syst. Evol. Microbiol.">
        <title>The Global Catalogue of Microorganisms (GCM) 10K type strain sequencing project: providing services to taxonomists for standard genome sequencing and annotation.</title>
        <authorList>
            <consortium name="The Broad Institute Genomics Platform"/>
            <consortium name="The Broad Institute Genome Sequencing Center for Infectious Disease"/>
            <person name="Wu L."/>
            <person name="Ma J."/>
        </authorList>
    </citation>
    <scope>NUCLEOTIDE SEQUENCE [LARGE SCALE GENOMIC DNA]</scope>
    <source>
        <strain evidence="3">KCTC 42730</strain>
    </source>
</reference>
<comment type="caution">
    <text evidence="2">The sequence shown here is derived from an EMBL/GenBank/DDBJ whole genome shotgun (WGS) entry which is preliminary data.</text>
</comment>
<sequence length="278" mass="32129">MALSSYIRFLSQPPLPILLLISAVAWGLLWAGGHNHEAHLNQQSEEVIHQHHQEASAVAEQHNHHHSAHVEKAPVEQQLFGWQVLSQLMGWTLMIVAMMFPLLHNAIRHIWQRSLPRLRFIGVALFCTVYLMLWMTIGVLCNLLLVFVQPVANWLVLSVGLLILLIWQSSPLKQWGLNYCHYTQRLALSGLAYCNDCIRYAVKKSFWCIVSCWHLMVYPMLFDSFSLMFGAMMLVCVWMFIEQHLSPRATHWSWPFRPELLTELIKRREVAPQLASSG</sequence>
<proteinExistence type="predicted"/>
<dbReference type="InterPro" id="IPR018688">
    <property type="entry name" value="PpoB2-like"/>
</dbReference>
<protein>
    <submittedName>
        <fullName evidence="2">DUF2182 domain-containing protein</fullName>
    </submittedName>
</protein>
<evidence type="ECO:0000313" key="2">
    <source>
        <dbReference type="EMBL" id="MFC3031179.1"/>
    </source>
</evidence>
<keyword evidence="1" id="KW-0472">Membrane</keyword>
<dbReference type="RefSeq" id="WP_377120163.1">
    <property type="nucleotide sequence ID" value="NZ_JBHRSD010000002.1"/>
</dbReference>
<feature type="transmembrane region" description="Helical" evidence="1">
    <location>
        <begin position="88"/>
        <end position="107"/>
    </location>
</feature>